<evidence type="ECO:0000313" key="1">
    <source>
        <dbReference type="EMBL" id="KAF1831009.1"/>
    </source>
</evidence>
<dbReference type="OrthoDB" id="3746467at2759"/>
<name>A0A6A5K1X6_9PLEO</name>
<evidence type="ECO:0008006" key="3">
    <source>
        <dbReference type="Google" id="ProtNLM"/>
    </source>
</evidence>
<evidence type="ECO:0000313" key="2">
    <source>
        <dbReference type="Proteomes" id="UP000800040"/>
    </source>
</evidence>
<dbReference type="Proteomes" id="UP000800040">
    <property type="component" value="Unassembled WGS sequence"/>
</dbReference>
<keyword evidence="2" id="KW-1185">Reference proteome</keyword>
<organism evidence="1 2">
    <name type="scientific">Decorospora gaudefroyi</name>
    <dbReference type="NCBI Taxonomy" id="184978"/>
    <lineage>
        <taxon>Eukaryota</taxon>
        <taxon>Fungi</taxon>
        <taxon>Dikarya</taxon>
        <taxon>Ascomycota</taxon>
        <taxon>Pezizomycotina</taxon>
        <taxon>Dothideomycetes</taxon>
        <taxon>Pleosporomycetidae</taxon>
        <taxon>Pleosporales</taxon>
        <taxon>Pleosporineae</taxon>
        <taxon>Pleosporaceae</taxon>
        <taxon>Decorospora</taxon>
    </lineage>
</organism>
<protein>
    <recommendedName>
        <fullName evidence="3">F-box domain-containing protein</fullName>
    </recommendedName>
</protein>
<sequence>MHTLFTIPELLLQITTFLPPHSLTNLHQTCHKIHTTLLTNLPAHCRPLPDHHNTHAHPPLLLLPAQIRTTAQTLHTQAILWCTSNQETDTDTDMPTDAYEHWWDHVCVHMLRILKPYIHPVLRRDLVRFCGGLEEVGRGGLGVVVRSCGWDWVGDGEGERERDNAFLTYPACAVVEVYCVEGAGWEEGYSNVLRREGWRAWERRCVRIERRGGVRMGDVCDEVRGVLRVDKMDEEGEREREREVVLEWRFSSSLRGRDGAAW</sequence>
<proteinExistence type="predicted"/>
<dbReference type="AlphaFoldDB" id="A0A6A5K1X6"/>
<dbReference type="EMBL" id="ML975377">
    <property type="protein sequence ID" value="KAF1831009.1"/>
    <property type="molecule type" value="Genomic_DNA"/>
</dbReference>
<gene>
    <name evidence="1" type="ORF">BDW02DRAFT_75490</name>
</gene>
<reference evidence="1" key="1">
    <citation type="submission" date="2020-01" db="EMBL/GenBank/DDBJ databases">
        <authorList>
            <consortium name="DOE Joint Genome Institute"/>
            <person name="Haridas S."/>
            <person name="Albert R."/>
            <person name="Binder M."/>
            <person name="Bloem J."/>
            <person name="Labutti K."/>
            <person name="Salamov A."/>
            <person name="Andreopoulos B."/>
            <person name="Baker S.E."/>
            <person name="Barry K."/>
            <person name="Bills G."/>
            <person name="Bluhm B.H."/>
            <person name="Cannon C."/>
            <person name="Castanera R."/>
            <person name="Culley D.E."/>
            <person name="Daum C."/>
            <person name="Ezra D."/>
            <person name="Gonzalez J.B."/>
            <person name="Henrissat B."/>
            <person name="Kuo A."/>
            <person name="Liang C."/>
            <person name="Lipzen A."/>
            <person name="Lutzoni F."/>
            <person name="Magnuson J."/>
            <person name="Mondo S."/>
            <person name="Nolan M."/>
            <person name="Ohm R."/>
            <person name="Pangilinan J."/>
            <person name="Park H.-J."/>
            <person name="Ramirez L."/>
            <person name="Alfaro M."/>
            <person name="Sun H."/>
            <person name="Tritt A."/>
            <person name="Yoshinaga Y."/>
            <person name="Zwiers L.-H."/>
            <person name="Turgeon B.G."/>
            <person name="Goodwin S.B."/>
            <person name="Spatafora J.W."/>
            <person name="Crous P.W."/>
            <person name="Grigoriev I.V."/>
        </authorList>
    </citation>
    <scope>NUCLEOTIDE SEQUENCE</scope>
    <source>
        <strain evidence="1">P77</strain>
    </source>
</reference>
<accession>A0A6A5K1X6</accession>